<feature type="region of interest" description="Disordered" evidence="1">
    <location>
        <begin position="1"/>
        <end position="54"/>
    </location>
</feature>
<proteinExistence type="predicted"/>
<protein>
    <submittedName>
        <fullName evidence="2 3">Uncharacterized protein</fullName>
    </submittedName>
</protein>
<evidence type="ECO:0000313" key="3">
    <source>
        <dbReference type="EnsemblFungi" id="PTTG_28062-t43_1-p1"/>
    </source>
</evidence>
<reference evidence="3" key="4">
    <citation type="submission" date="2025-05" db="UniProtKB">
        <authorList>
            <consortium name="EnsemblFungi"/>
        </authorList>
    </citation>
    <scope>IDENTIFICATION</scope>
    <source>
        <strain evidence="3">isolate 1-1 / race 1 (BBBD)</strain>
    </source>
</reference>
<evidence type="ECO:0000313" key="2">
    <source>
        <dbReference type="EMBL" id="OAV91202.1"/>
    </source>
</evidence>
<reference evidence="2" key="2">
    <citation type="submission" date="2016-05" db="EMBL/GenBank/DDBJ databases">
        <title>Comparative analysis highlights variable genome content of wheat rusts and divergence of the mating loci.</title>
        <authorList>
            <person name="Cuomo C.A."/>
            <person name="Bakkeren G."/>
            <person name="Szabo L."/>
            <person name="Khalil H."/>
            <person name="Joly D."/>
            <person name="Goldberg J."/>
            <person name="Young S."/>
            <person name="Zeng Q."/>
            <person name="Fellers J."/>
        </authorList>
    </citation>
    <scope>NUCLEOTIDE SEQUENCE [LARGE SCALE GENOMIC DNA]</scope>
    <source>
        <strain evidence="2">1-1 BBBD Race 1</strain>
    </source>
</reference>
<gene>
    <name evidence="2" type="ORF">PTTG_28062</name>
</gene>
<organism evidence="2">
    <name type="scientific">Puccinia triticina (isolate 1-1 / race 1 (BBBD))</name>
    <name type="common">Brown leaf rust fungus</name>
    <dbReference type="NCBI Taxonomy" id="630390"/>
    <lineage>
        <taxon>Eukaryota</taxon>
        <taxon>Fungi</taxon>
        <taxon>Dikarya</taxon>
        <taxon>Basidiomycota</taxon>
        <taxon>Pucciniomycotina</taxon>
        <taxon>Pucciniomycetes</taxon>
        <taxon>Pucciniales</taxon>
        <taxon>Pucciniaceae</taxon>
        <taxon>Puccinia</taxon>
    </lineage>
</organism>
<dbReference type="EMBL" id="ADAS02000085">
    <property type="protein sequence ID" value="OAV91202.1"/>
    <property type="molecule type" value="Genomic_DNA"/>
</dbReference>
<dbReference type="AlphaFoldDB" id="A0A180GFU4"/>
<reference evidence="2" key="1">
    <citation type="submission" date="2009-11" db="EMBL/GenBank/DDBJ databases">
        <authorList>
            <consortium name="The Broad Institute Genome Sequencing Platform"/>
            <person name="Ward D."/>
            <person name="Feldgarden M."/>
            <person name="Earl A."/>
            <person name="Young S.K."/>
            <person name="Zeng Q."/>
            <person name="Koehrsen M."/>
            <person name="Alvarado L."/>
            <person name="Berlin A."/>
            <person name="Bochicchio J."/>
            <person name="Borenstein D."/>
            <person name="Chapman S.B."/>
            <person name="Chen Z."/>
            <person name="Engels R."/>
            <person name="Freedman E."/>
            <person name="Gellesch M."/>
            <person name="Goldberg J."/>
            <person name="Griggs A."/>
            <person name="Gujja S."/>
            <person name="Heilman E."/>
            <person name="Heiman D."/>
            <person name="Hepburn T."/>
            <person name="Howarth C."/>
            <person name="Jen D."/>
            <person name="Larson L."/>
            <person name="Lewis B."/>
            <person name="Mehta T."/>
            <person name="Park D."/>
            <person name="Pearson M."/>
            <person name="Roberts A."/>
            <person name="Saif S."/>
            <person name="Shea T."/>
            <person name="Shenoy N."/>
            <person name="Sisk P."/>
            <person name="Stolte C."/>
            <person name="Sykes S."/>
            <person name="Thomson T."/>
            <person name="Walk T."/>
            <person name="White J."/>
            <person name="Yandava C."/>
            <person name="Izard J."/>
            <person name="Baranova O.V."/>
            <person name="Blanton J.M."/>
            <person name="Tanner A.C."/>
            <person name="Dewhirst F.E."/>
            <person name="Haas B."/>
            <person name="Nusbaum C."/>
            <person name="Birren B."/>
        </authorList>
    </citation>
    <scope>NUCLEOTIDE SEQUENCE [LARGE SCALE GENOMIC DNA]</scope>
    <source>
        <strain evidence="2">1-1 BBBD Race 1</strain>
    </source>
</reference>
<name>A0A180GFU4_PUCT1</name>
<evidence type="ECO:0000313" key="4">
    <source>
        <dbReference type="Proteomes" id="UP000005240"/>
    </source>
</evidence>
<evidence type="ECO:0000256" key="1">
    <source>
        <dbReference type="SAM" id="MobiDB-lite"/>
    </source>
</evidence>
<reference evidence="3 4" key="3">
    <citation type="journal article" date="2017" name="G3 (Bethesda)">
        <title>Comparative analysis highlights variable genome content of wheat rusts and divergence of the mating loci.</title>
        <authorList>
            <person name="Cuomo C.A."/>
            <person name="Bakkeren G."/>
            <person name="Khalil H.B."/>
            <person name="Panwar V."/>
            <person name="Joly D."/>
            <person name="Linning R."/>
            <person name="Sakthikumar S."/>
            <person name="Song X."/>
            <person name="Adiconis X."/>
            <person name="Fan L."/>
            <person name="Goldberg J.M."/>
            <person name="Levin J.Z."/>
            <person name="Young S."/>
            <person name="Zeng Q."/>
            <person name="Anikster Y."/>
            <person name="Bruce M."/>
            <person name="Wang M."/>
            <person name="Yin C."/>
            <person name="McCallum B."/>
            <person name="Szabo L.J."/>
            <person name="Hulbert S."/>
            <person name="Chen X."/>
            <person name="Fellers J.P."/>
        </authorList>
    </citation>
    <scope>NUCLEOTIDE SEQUENCE</scope>
    <source>
        <strain evidence="3">isolate 1-1 / race 1 (BBBD)</strain>
        <strain evidence="4">Isolate 1-1 / race 1 (BBBD)</strain>
    </source>
</reference>
<feature type="compositionally biased region" description="Basic and acidic residues" evidence="1">
    <location>
        <begin position="31"/>
        <end position="41"/>
    </location>
</feature>
<accession>A0A180GFU4</accession>
<keyword evidence="4" id="KW-1185">Reference proteome</keyword>
<dbReference type="EnsemblFungi" id="PTTG_28062-t43_1">
    <property type="protein sequence ID" value="PTTG_28062-t43_1-p1"/>
    <property type="gene ID" value="PTTG_28062"/>
</dbReference>
<dbReference type="Proteomes" id="UP000005240">
    <property type="component" value="Unassembled WGS sequence"/>
</dbReference>
<sequence length="68" mass="7474">MTAGTSHVSSKIRLQENSGPRSLIERITASTKDKTVEERKANHTNTSQRAGKDIDNVATLLRRIANAK</sequence>
<dbReference type="VEuPathDB" id="FungiDB:PTTG_28062"/>